<name>A0A7J7EB77_DICBM</name>
<protein>
    <recommendedName>
        <fullName evidence="1">KRAB domain-containing protein</fullName>
    </recommendedName>
</protein>
<dbReference type="InterPro" id="IPR050169">
    <property type="entry name" value="Krueppel_C2H2_ZnF"/>
</dbReference>
<feature type="domain" description="KRAB" evidence="1">
    <location>
        <begin position="2"/>
        <end position="73"/>
    </location>
</feature>
<sequence length="232" mass="26791">MTKSLDVTVDFSREEWQQLDLAQKSLYRDVMLENYFNLISVGCQVPKPEIIFNLEHGEEPLDGEISSQGCLDGNIGFETSLQGMSEEVSIQFERINLFTRDDPYSILEELWQNNEQIGRYEENRNKYLSHVTFINKETLANERDYEYKDIGKIVPVHTHLVPSRKKLHNYDSFGKSLKPILSLCNYNESNAAENLDEIIAYATPTTPTVCQQISNANQLHVFLFTHNHIPTQ</sequence>
<accession>A0A7J7EB77</accession>
<organism evidence="2 3">
    <name type="scientific">Diceros bicornis minor</name>
    <name type="common">South-central black rhinoceros</name>
    <dbReference type="NCBI Taxonomy" id="77932"/>
    <lineage>
        <taxon>Eukaryota</taxon>
        <taxon>Metazoa</taxon>
        <taxon>Chordata</taxon>
        <taxon>Craniata</taxon>
        <taxon>Vertebrata</taxon>
        <taxon>Euteleostomi</taxon>
        <taxon>Mammalia</taxon>
        <taxon>Eutheria</taxon>
        <taxon>Laurasiatheria</taxon>
        <taxon>Perissodactyla</taxon>
        <taxon>Rhinocerotidae</taxon>
        <taxon>Diceros</taxon>
    </lineage>
</organism>
<dbReference type="CDD" id="cd07765">
    <property type="entry name" value="KRAB_A-box"/>
    <property type="match status" value="1"/>
</dbReference>
<gene>
    <name evidence="2" type="ORF">HPG69_007926</name>
</gene>
<dbReference type="Gene3D" id="6.10.140.140">
    <property type="match status" value="1"/>
</dbReference>
<dbReference type="SMART" id="SM00349">
    <property type="entry name" value="KRAB"/>
    <property type="match status" value="1"/>
</dbReference>
<evidence type="ECO:0000259" key="1">
    <source>
        <dbReference type="PROSITE" id="PS50805"/>
    </source>
</evidence>
<comment type="caution">
    <text evidence="2">The sequence shown here is derived from an EMBL/GenBank/DDBJ whole genome shotgun (WGS) entry which is preliminary data.</text>
</comment>
<dbReference type="PANTHER" id="PTHR23232:SF165">
    <property type="entry name" value="KRAB DOMAIN-CONTAINING PROTEIN"/>
    <property type="match status" value="1"/>
</dbReference>
<dbReference type="InterPro" id="IPR036051">
    <property type="entry name" value="KRAB_dom_sf"/>
</dbReference>
<proteinExistence type="predicted"/>
<keyword evidence="3" id="KW-1185">Reference proteome</keyword>
<dbReference type="Proteomes" id="UP000551758">
    <property type="component" value="Unassembled WGS sequence"/>
</dbReference>
<dbReference type="InterPro" id="IPR001909">
    <property type="entry name" value="KRAB"/>
</dbReference>
<dbReference type="GO" id="GO:0006355">
    <property type="term" value="P:regulation of DNA-templated transcription"/>
    <property type="evidence" value="ECO:0007669"/>
    <property type="project" value="InterPro"/>
</dbReference>
<dbReference type="SUPFAM" id="SSF109640">
    <property type="entry name" value="KRAB domain (Kruppel-associated box)"/>
    <property type="match status" value="1"/>
</dbReference>
<dbReference type="PROSITE" id="PS50805">
    <property type="entry name" value="KRAB"/>
    <property type="match status" value="1"/>
</dbReference>
<reference evidence="2 3" key="1">
    <citation type="journal article" date="2020" name="Mol. Biol. Evol.">
        <title>Interspecific Gene Flow and the Evolution of Specialization in Black and White Rhinoceros.</title>
        <authorList>
            <person name="Moodley Y."/>
            <person name="Westbury M.V."/>
            <person name="Russo I.M."/>
            <person name="Gopalakrishnan S."/>
            <person name="Rakotoarivelo A."/>
            <person name="Olsen R.A."/>
            <person name="Prost S."/>
            <person name="Tunstall T."/>
            <person name="Ryder O.A."/>
            <person name="Dalen L."/>
            <person name="Bruford M.W."/>
        </authorList>
    </citation>
    <scope>NUCLEOTIDE SEQUENCE [LARGE SCALE GENOMIC DNA]</scope>
    <source>
        <strain evidence="2">SBR-YM</strain>
        <tissue evidence="2">Skin</tissue>
    </source>
</reference>
<dbReference type="AlphaFoldDB" id="A0A7J7EB77"/>
<evidence type="ECO:0000313" key="2">
    <source>
        <dbReference type="EMBL" id="KAF5912933.1"/>
    </source>
</evidence>
<dbReference type="Pfam" id="PF01352">
    <property type="entry name" value="KRAB"/>
    <property type="match status" value="1"/>
</dbReference>
<dbReference type="EMBL" id="JACDTQ010003801">
    <property type="protein sequence ID" value="KAF5912933.1"/>
    <property type="molecule type" value="Genomic_DNA"/>
</dbReference>
<dbReference type="PANTHER" id="PTHR23232">
    <property type="entry name" value="KRAB DOMAIN C2H2 ZINC FINGER"/>
    <property type="match status" value="1"/>
</dbReference>
<evidence type="ECO:0000313" key="3">
    <source>
        <dbReference type="Proteomes" id="UP000551758"/>
    </source>
</evidence>